<dbReference type="InterPro" id="IPR031107">
    <property type="entry name" value="Small_HSP"/>
</dbReference>
<comment type="caution">
    <text evidence="4">The sequence shown here is derived from an EMBL/GenBank/DDBJ whole genome shotgun (WGS) entry which is preliminary data.</text>
</comment>
<dbReference type="InterPro" id="IPR002068">
    <property type="entry name" value="A-crystallin/Hsp20_dom"/>
</dbReference>
<feature type="domain" description="SHSP" evidence="3">
    <location>
        <begin position="37"/>
        <end position="147"/>
    </location>
</feature>
<evidence type="ECO:0000259" key="3">
    <source>
        <dbReference type="PROSITE" id="PS01031"/>
    </source>
</evidence>
<comment type="similarity">
    <text evidence="1 2">Belongs to the small heat shock protein (HSP20) family.</text>
</comment>
<dbReference type="PANTHER" id="PTHR11527">
    <property type="entry name" value="HEAT-SHOCK PROTEIN 20 FAMILY MEMBER"/>
    <property type="match status" value="1"/>
</dbReference>
<name>A0ABS7MKJ4_9ACTN</name>
<dbReference type="Proteomes" id="UP000700908">
    <property type="component" value="Unassembled WGS sequence"/>
</dbReference>
<dbReference type="PROSITE" id="PS01031">
    <property type="entry name" value="SHSP"/>
    <property type="match status" value="1"/>
</dbReference>
<evidence type="ECO:0000313" key="5">
    <source>
        <dbReference type="Proteomes" id="UP000700908"/>
    </source>
</evidence>
<dbReference type="EMBL" id="JAIMFO010000006">
    <property type="protein sequence ID" value="MBY4797833.1"/>
    <property type="molecule type" value="Genomic_DNA"/>
</dbReference>
<dbReference type="InterPro" id="IPR008978">
    <property type="entry name" value="HSP20-like_chaperone"/>
</dbReference>
<dbReference type="Pfam" id="PF00011">
    <property type="entry name" value="HSP20"/>
    <property type="match status" value="1"/>
</dbReference>
<proteinExistence type="inferred from homology"/>
<dbReference type="RefSeq" id="WP_222199541.1">
    <property type="nucleotide sequence ID" value="NZ_JAIMFO010000006.1"/>
</dbReference>
<sequence>MTSMIPYRSLFSTRPTLRPVIPASLFDAFDDMLDLSSDVATKAFPIDVEDKGESYEVKAYLTGVSKDNIDVELNEGRLSISVEVEGSKEEQEKNYLQREFTAYSATRGVYLKDASSEGLSAGYVDGVLTVTIPKIVEKQNVTKIAID</sequence>
<evidence type="ECO:0000256" key="1">
    <source>
        <dbReference type="PROSITE-ProRule" id="PRU00285"/>
    </source>
</evidence>
<dbReference type="Gene3D" id="2.60.40.790">
    <property type="match status" value="1"/>
</dbReference>
<evidence type="ECO:0000256" key="2">
    <source>
        <dbReference type="RuleBase" id="RU003616"/>
    </source>
</evidence>
<organism evidence="4 5">
    <name type="scientific">Collinsella ureilytica</name>
    <dbReference type="NCBI Taxonomy" id="2869515"/>
    <lineage>
        <taxon>Bacteria</taxon>
        <taxon>Bacillati</taxon>
        <taxon>Actinomycetota</taxon>
        <taxon>Coriobacteriia</taxon>
        <taxon>Coriobacteriales</taxon>
        <taxon>Coriobacteriaceae</taxon>
        <taxon>Collinsella</taxon>
    </lineage>
</organism>
<reference evidence="4 5" key="1">
    <citation type="submission" date="2021-08" db="EMBL/GenBank/DDBJ databases">
        <title>Collinsella faecalis sp. nov. isolated from swine faeces.</title>
        <authorList>
            <person name="Oh B.S."/>
            <person name="Lee J.H."/>
        </authorList>
    </citation>
    <scope>NUCLEOTIDE SEQUENCE [LARGE SCALE GENOMIC DNA]</scope>
    <source>
        <strain evidence="4 5">AGMB00827</strain>
    </source>
</reference>
<evidence type="ECO:0000313" key="4">
    <source>
        <dbReference type="EMBL" id="MBY4797833.1"/>
    </source>
</evidence>
<dbReference type="SUPFAM" id="SSF49764">
    <property type="entry name" value="HSP20-like chaperones"/>
    <property type="match status" value="1"/>
</dbReference>
<gene>
    <name evidence="4" type="ORF">K6V98_05640</name>
</gene>
<keyword evidence="5" id="KW-1185">Reference proteome</keyword>
<accession>A0ABS7MKJ4</accession>
<protein>
    <submittedName>
        <fullName evidence="4">Hsp20 family protein</fullName>
    </submittedName>
</protein>